<dbReference type="EMBL" id="VSSQ01113372">
    <property type="protein sequence ID" value="MPN49798.1"/>
    <property type="molecule type" value="Genomic_DNA"/>
</dbReference>
<dbReference type="AlphaFoldDB" id="A0A645IER4"/>
<name>A0A645IER4_9ZZZZ</name>
<organism evidence="1">
    <name type="scientific">bioreactor metagenome</name>
    <dbReference type="NCBI Taxonomy" id="1076179"/>
    <lineage>
        <taxon>unclassified sequences</taxon>
        <taxon>metagenomes</taxon>
        <taxon>ecological metagenomes</taxon>
    </lineage>
</organism>
<gene>
    <name evidence="1" type="ORF">SDC9_197420</name>
</gene>
<proteinExistence type="predicted"/>
<accession>A0A645IER4</accession>
<comment type="caution">
    <text evidence="1">The sequence shown here is derived from an EMBL/GenBank/DDBJ whole genome shotgun (WGS) entry which is preliminary data.</text>
</comment>
<sequence length="95" mass="11131">MDKLKKFCSDRISYVKKLSKIDSNSIKEIDFNKIKELRDKKNIDILIDETRNTIVFTNNTQLKNTIDILLDNFLVSSLTGISYRGINKKRVETYI</sequence>
<protein>
    <submittedName>
        <fullName evidence="1">Uncharacterized protein</fullName>
    </submittedName>
</protein>
<dbReference type="InterPro" id="IPR032359">
    <property type="entry name" value="KwaB-like"/>
</dbReference>
<reference evidence="1" key="1">
    <citation type="submission" date="2019-08" db="EMBL/GenBank/DDBJ databases">
        <authorList>
            <person name="Kucharzyk K."/>
            <person name="Murdoch R.W."/>
            <person name="Higgins S."/>
            <person name="Loffler F."/>
        </authorList>
    </citation>
    <scope>NUCLEOTIDE SEQUENCE</scope>
</reference>
<evidence type="ECO:0000313" key="1">
    <source>
        <dbReference type="EMBL" id="MPN49798.1"/>
    </source>
</evidence>
<dbReference type="Pfam" id="PF16162">
    <property type="entry name" value="KwaB"/>
    <property type="match status" value="1"/>
</dbReference>